<gene>
    <name evidence="1" type="ORF">GPEL0_01f3997</name>
</gene>
<evidence type="ECO:0000313" key="2">
    <source>
        <dbReference type="Proteomes" id="UP000194153"/>
    </source>
</evidence>
<protein>
    <recommendedName>
        <fullName evidence="3">SIR2-like domain-containing protein</fullName>
    </recommendedName>
</protein>
<name>A0ABQ0MNS9_9BACT</name>
<accession>A0ABQ0MNS9</accession>
<evidence type="ECO:0008006" key="3">
    <source>
        <dbReference type="Google" id="ProtNLM"/>
    </source>
</evidence>
<sequence length="1024" mass="116784">MELYNKDALISAIKTSKKQISFLVGSPMSVDATGKGVPGVSSMLEIIREVVQLEIPSELQRYDDAIRAKSGTSAYQTAMGWLQANVNQDAVNMVIRRAVIKSCLQVSTVGDLTNPTSDGEPEHWFITPGTKDLGLLTCCKDSRFHGPIITPNFDPLISLAIRAAGGRPSLKVLDSDGSLPKDVEIDPDVRNVVHLHGFWRGSDTLHTPSQLRNQRPKLKASLQRLLRNHVLVVVAYGGWDDIFTSSLSDLLLDDQAELEVIWCFRESNVAIVKHEYASLLTSVSQAISRGRFRCYADINCETIFNEIINRLDLQIPPPPVRIGNCHGTQIAYDQKLDFVDRYLTKRLDEALLSFCSQPKVWVEPNVRKSAEVAKDAETAEKIDLTSLISTPLSAVIKAPPQFGLTCLALFLTREAWRHNSSLWIYLDSKNLKPNSASIDQAFTTEVQFMGGVRENVKCIILDSWNIQDKDAIKLVKKLSEHFIDIPIIIMETIDSTLFVQNEPKFDREFEAMYLWALPRGHVRKVVSEYNEIRHIGDEDKVTTKVVSDLEVLNLHRTPFNCITMLKVSEIDFDESPVNRSEMIKRVLFLLFNVDDIPTYKVRPDLKDCEYVLGYFCETMLRKNNFIFTREYFLEVLDRCCKERFIDLEVQVVFDVLYLNNIIVRRGHHFTFRFAFWIYYFAAQRMIHSKEFAEFIYEDMRYVNYPEILEFYTGIDRQRKDALEVLIKDINAACEQVQNKSGIPDGLNPYKFGQWSSSDALVSQMEDEIRDGVKDSNLPASVKDHFADRGYDRSRPYNQDIQNFLNDFSYVQMAQAMKAAARALRNSDYVDPDIKVQLLNGIMKCWGQASKILLILAPILAAKGHAAFDGAGFWLVGDFGDTVETKFATILNEIPANVVHWFEEDLFSQKMGPLLINELNNASNPIVKHELVLILINQRPRGWKAQVQNYVSEIKHNSFYLWDVYRTLRAQYRYSYATPRTLSEIEYLIKMSAAKHVTGSKSPSMTLINKVTDAIPAREVKEEIA</sequence>
<dbReference type="EMBL" id="BDQG01000001">
    <property type="protein sequence ID" value="GAW67906.1"/>
    <property type="molecule type" value="Genomic_DNA"/>
</dbReference>
<evidence type="ECO:0000313" key="1">
    <source>
        <dbReference type="EMBL" id="GAW67906.1"/>
    </source>
</evidence>
<dbReference type="Pfam" id="PF13289">
    <property type="entry name" value="SIR2_2"/>
    <property type="match status" value="1"/>
</dbReference>
<organism evidence="1 2">
    <name type="scientific">Geoanaerobacter pelophilus</name>
    <dbReference type="NCBI Taxonomy" id="60036"/>
    <lineage>
        <taxon>Bacteria</taxon>
        <taxon>Pseudomonadati</taxon>
        <taxon>Thermodesulfobacteriota</taxon>
        <taxon>Desulfuromonadia</taxon>
        <taxon>Geobacterales</taxon>
        <taxon>Geobacteraceae</taxon>
        <taxon>Geoanaerobacter</taxon>
    </lineage>
</organism>
<reference evidence="2" key="1">
    <citation type="submission" date="2017-05" db="EMBL/GenBank/DDBJ databases">
        <title>Draft genome sequence of Geobacter pelophilus, a iron(III)-reducing bacteria.</title>
        <authorList>
            <person name="Aoyagi T."/>
            <person name="Koike H."/>
            <person name="Morita T."/>
            <person name="Sato Y."/>
            <person name="Habe H."/>
            <person name="Hori T."/>
        </authorList>
    </citation>
    <scope>NUCLEOTIDE SEQUENCE [LARGE SCALE GENOMIC DNA]</scope>
    <source>
        <strain evidence="2">Drf2</strain>
    </source>
</reference>
<keyword evidence="2" id="KW-1185">Reference proteome</keyword>
<proteinExistence type="predicted"/>
<comment type="caution">
    <text evidence="1">The sequence shown here is derived from an EMBL/GenBank/DDBJ whole genome shotgun (WGS) entry which is preliminary data.</text>
</comment>
<dbReference type="Proteomes" id="UP000194153">
    <property type="component" value="Unassembled WGS sequence"/>
</dbReference>
<dbReference type="RefSeq" id="WP_143424283.1">
    <property type="nucleotide sequence ID" value="NZ_BDQG01000001.1"/>
</dbReference>